<dbReference type="Gene3D" id="3.90.1600.10">
    <property type="entry name" value="Palm domain of DNA polymerase"/>
    <property type="match status" value="1"/>
</dbReference>
<dbReference type="InterPro" id="IPR023211">
    <property type="entry name" value="DNA_pol_palm_dom_sf"/>
</dbReference>
<evidence type="ECO:0000256" key="2">
    <source>
        <dbReference type="ARBA" id="ARBA00022801"/>
    </source>
</evidence>
<evidence type="ECO:0000256" key="1">
    <source>
        <dbReference type="ARBA" id="ARBA00022722"/>
    </source>
</evidence>
<dbReference type="EMBL" id="BK015217">
    <property type="protein sequence ID" value="DAD96423.1"/>
    <property type="molecule type" value="Genomic_DNA"/>
</dbReference>
<dbReference type="GO" id="GO:0016787">
    <property type="term" value="F:hydrolase activity"/>
    <property type="evidence" value="ECO:0007669"/>
    <property type="project" value="UniProtKB-KW"/>
</dbReference>
<dbReference type="InterPro" id="IPR043502">
    <property type="entry name" value="DNA/RNA_pol_sf"/>
</dbReference>
<reference evidence="3" key="1">
    <citation type="journal article" date="2021" name="Proc. Natl. Acad. Sci. U.S.A.">
        <title>A Catalog of Tens of Thousands of Viruses from Human Metagenomes Reveals Hidden Associations with Chronic Diseases.</title>
        <authorList>
            <person name="Tisza M.J."/>
            <person name="Buck C.B."/>
        </authorList>
    </citation>
    <scope>NUCLEOTIDE SEQUENCE</scope>
    <source>
        <strain evidence="3">Ctj3P51</strain>
    </source>
</reference>
<accession>A0A8S5NPX5</accession>
<dbReference type="SUPFAM" id="SSF56672">
    <property type="entry name" value="DNA/RNA polymerases"/>
    <property type="match status" value="1"/>
</dbReference>
<keyword evidence="2" id="KW-0378">Hydrolase</keyword>
<name>A0A8S5NPX5_9CAUD</name>
<organism evidence="3">
    <name type="scientific">Myoviridae sp. ctj3P51</name>
    <dbReference type="NCBI Taxonomy" id="2826687"/>
    <lineage>
        <taxon>Viruses</taxon>
        <taxon>Duplodnaviria</taxon>
        <taxon>Heunggongvirae</taxon>
        <taxon>Uroviricota</taxon>
        <taxon>Caudoviricetes</taxon>
    </lineage>
</organism>
<protein>
    <submittedName>
        <fullName evidence="3">DNA polymerase</fullName>
    </submittedName>
</protein>
<dbReference type="GO" id="GO:0004518">
    <property type="term" value="F:nuclease activity"/>
    <property type="evidence" value="ECO:0007669"/>
    <property type="project" value="UniProtKB-KW"/>
</dbReference>
<proteinExistence type="predicted"/>
<keyword evidence="1" id="KW-0540">Nuclease</keyword>
<evidence type="ECO:0000313" key="3">
    <source>
        <dbReference type="EMBL" id="DAD96423.1"/>
    </source>
</evidence>
<sequence length="592" mass="68531">MNIAIFDFEVFRYDTLLGYGFVDLKTGKCAYKQTWDLNEMRELYNTYGADTIWVGWNSNHYDDLIFEAIVKNQVSPFVKSKELISQKWKPFCRFPFFGYDLLNGFLNPPSLKLTEALEGDSIDTTEVDFDLQRPLTAEERARTEKYNMSDLKRTYKNFCKFKGKFELRIAMINEFNIPLQQGLRMTGTQIAAAALGAKAVPGIENQKIKPVLYPTLQVKNQQMIDWFLGEKFREKENIRLNICNTTVNFAAGGAHSECNKYHAKKAMYADISGYYNLVMMNFDLLPRTLDEAGKERYKFMYHEQLRLKKIDPGKRKIYKTICLSVFGAMNNEHTDFYDPQKALLVTSSGEMFMLDLLEKLDGLGTAFNVNTDGIMFEPFDWNDEEKIRNIIQEWVERNGFAVKTGIITDYHGRDVNCYVMREPDGELCFKGEAVKNYDISDKAFAEGAFFNCKEPPIIAKGIVAAFMDGILPEQFVEQNKNDMRLYQYTSKKNTFDYLAYKMTTINTGSVAEYQIQSPSRCFAKRDISSVGTIIKHRTKNGKHTFAKVQNLPDNVFIWNDEILSEDAANKIAPQIDYKYYVNRIYERINEFL</sequence>